<reference evidence="1 2" key="1">
    <citation type="submission" date="2022-10" db="EMBL/GenBank/DDBJ databases">
        <title>Identification of biosynthetic pathway for the production of the potent trypsin inhibitor radiosumin.</title>
        <authorList>
            <person name="Fewer D.P."/>
            <person name="Delbaje E."/>
            <person name="Ouyang X."/>
            <person name="Agostino P.D."/>
            <person name="Wahlsten M."/>
            <person name="Jokela J."/>
            <person name="Permi P."/>
            <person name="Haapaniemi E."/>
            <person name="Koistinen H."/>
        </authorList>
    </citation>
    <scope>NUCLEOTIDE SEQUENCE [LARGE SCALE GENOMIC DNA]</scope>
    <source>
        <strain evidence="1 2">NIES-515</strain>
    </source>
</reference>
<organism evidence="1 2">
    <name type="scientific">Plectonema radiosum NIES-515</name>
    <dbReference type="NCBI Taxonomy" id="2986073"/>
    <lineage>
        <taxon>Bacteria</taxon>
        <taxon>Bacillati</taxon>
        <taxon>Cyanobacteriota</taxon>
        <taxon>Cyanophyceae</taxon>
        <taxon>Oscillatoriophycideae</taxon>
        <taxon>Oscillatoriales</taxon>
        <taxon>Microcoleaceae</taxon>
        <taxon>Plectonema</taxon>
    </lineage>
</organism>
<accession>A0ABT3AWV9</accession>
<name>A0ABT3AWV9_9CYAN</name>
<dbReference type="EMBL" id="JAOWRF010000134">
    <property type="protein sequence ID" value="MCV3213617.1"/>
    <property type="molecule type" value="Genomic_DNA"/>
</dbReference>
<protein>
    <recommendedName>
        <fullName evidence="3">GH3 auxin-responsive promoter</fullName>
    </recommendedName>
</protein>
<dbReference type="InterPro" id="IPR042099">
    <property type="entry name" value="ANL_N_sf"/>
</dbReference>
<comment type="caution">
    <text evidence="1">The sequence shown here is derived from an EMBL/GenBank/DDBJ whole genome shotgun (WGS) entry which is preliminary data.</text>
</comment>
<gene>
    <name evidence="1" type="ORF">OGM63_08770</name>
</gene>
<keyword evidence="2" id="KW-1185">Reference proteome</keyword>
<evidence type="ECO:0000313" key="2">
    <source>
        <dbReference type="Proteomes" id="UP001526143"/>
    </source>
</evidence>
<evidence type="ECO:0008006" key="3">
    <source>
        <dbReference type="Google" id="ProtNLM"/>
    </source>
</evidence>
<dbReference type="Proteomes" id="UP001526143">
    <property type="component" value="Unassembled WGS sequence"/>
</dbReference>
<sequence length="487" mass="55260">MTQNFVKQTLGSKSKAESIARRIQKVVPAYQHFLQVQKLKIPAAFENLPPLDKKSYMLAYPFTELLGDDADKTLAIFRSSGSSGNAFFWTYLKSSSRFAALGTRIFLEQSFAVHKKKTLAIVGLGLGSWLPGEHVSWGLKNMSLQVRYPFLVFTPGNNLEEIIEIIHKMQDFVEQIILLIVPSAIAYLHLKANQLQKPLLLAKLRYIAFSEPFPESIRTNLAKRALISENLPFMFSMYGSTDTGGLGAESLVTIALRKLLVQNPVIAKQLNINLPIPLFFHFFAANTFLEAVDGNLCITKWQGIPLLRYVVYDKVAFYSWKKLKKAILNSDYLQPEDEPFVKIIASASNWLPNLLAVTGRSDSCLILGGTNLTEYMLDEAVKCEELQDIITGIYRARIFYEEERQYLAFDLELCQGVIDNEEIILKVYNSLIQSLGKVEPFFLSDWQNIYSHWDSDSTKRILKLNFLPFPSLSQTIETSIKQRGIVN</sequence>
<evidence type="ECO:0000313" key="1">
    <source>
        <dbReference type="EMBL" id="MCV3213617.1"/>
    </source>
</evidence>
<dbReference type="RefSeq" id="WP_263745134.1">
    <property type="nucleotide sequence ID" value="NZ_JAOWRF010000134.1"/>
</dbReference>
<dbReference type="Gene3D" id="3.40.50.12780">
    <property type="entry name" value="N-terminal domain of ligase-like"/>
    <property type="match status" value="1"/>
</dbReference>
<proteinExistence type="predicted"/>